<dbReference type="EMBL" id="CAJFCW020000006">
    <property type="protein sequence ID" value="CAG9128233.1"/>
    <property type="molecule type" value="Genomic_DNA"/>
</dbReference>
<protein>
    <submittedName>
        <fullName evidence="1">Uncharacterized protein</fullName>
    </submittedName>
</protein>
<reference evidence="1" key="1">
    <citation type="submission" date="2020-09" db="EMBL/GenBank/DDBJ databases">
        <authorList>
            <person name="Kikuchi T."/>
        </authorList>
    </citation>
    <scope>NUCLEOTIDE SEQUENCE</scope>
    <source>
        <strain evidence="1">SH1</strain>
    </source>
</reference>
<comment type="caution">
    <text evidence="1">The sequence shown here is derived from an EMBL/GenBank/DDBJ whole genome shotgun (WGS) entry which is preliminary data.</text>
</comment>
<dbReference type="Proteomes" id="UP000783686">
    <property type="component" value="Unassembled WGS sequence"/>
</dbReference>
<organism evidence="1 2">
    <name type="scientific">Bursaphelenchus okinawaensis</name>
    <dbReference type="NCBI Taxonomy" id="465554"/>
    <lineage>
        <taxon>Eukaryota</taxon>
        <taxon>Metazoa</taxon>
        <taxon>Ecdysozoa</taxon>
        <taxon>Nematoda</taxon>
        <taxon>Chromadorea</taxon>
        <taxon>Rhabditida</taxon>
        <taxon>Tylenchina</taxon>
        <taxon>Tylenchomorpha</taxon>
        <taxon>Aphelenchoidea</taxon>
        <taxon>Aphelenchoididae</taxon>
        <taxon>Bursaphelenchus</taxon>
    </lineage>
</organism>
<name>A0A811LRK0_9BILA</name>
<keyword evidence="2" id="KW-1185">Reference proteome</keyword>
<proteinExistence type="predicted"/>
<evidence type="ECO:0000313" key="1">
    <source>
        <dbReference type="EMBL" id="CAD5230969.1"/>
    </source>
</evidence>
<sequence>MHKKSEKKMVLDTKAPIHRNMLISIASSTSFEPCLNSLDLHWDLPFIRVSFASTSRVVSVASRETAATFSGNQERHLLLLSP</sequence>
<gene>
    <name evidence="1" type="ORF">BOKJ2_LOCUS14407</name>
</gene>
<accession>A0A811LRK0</accession>
<dbReference type="EMBL" id="CAJFDH010000006">
    <property type="protein sequence ID" value="CAD5230969.1"/>
    <property type="molecule type" value="Genomic_DNA"/>
</dbReference>
<evidence type="ECO:0000313" key="2">
    <source>
        <dbReference type="Proteomes" id="UP000614601"/>
    </source>
</evidence>
<dbReference type="AlphaFoldDB" id="A0A811LRK0"/>
<dbReference type="Proteomes" id="UP000614601">
    <property type="component" value="Unassembled WGS sequence"/>
</dbReference>